<dbReference type="EMBL" id="JABFUD020000005">
    <property type="protein sequence ID" value="KAI5080230.1"/>
    <property type="molecule type" value="Genomic_DNA"/>
</dbReference>
<sequence>MENRCRLTMEVVEAVAAEIGAERVGIRLSPFGSHLDVVDSQPEQLSVYLANALNKYNIVYAHYLEPRVRRYMQHIKTPFSLQPARNAFKGAFLAAGNYDRENGNEAIKSGRADLVVYGHLFLCNPDLPRRFSVKAPLNDYDQETFYTQDPVIGYTDYPFLEEMGDRTG</sequence>
<dbReference type="GO" id="GO:0016491">
    <property type="term" value="F:oxidoreductase activity"/>
    <property type="evidence" value="ECO:0007669"/>
    <property type="project" value="InterPro"/>
</dbReference>
<name>A0A9D4ZPD6_ADICA</name>
<proteinExistence type="inferred from homology"/>
<keyword evidence="8" id="KW-1185">Reference proteome</keyword>
<keyword evidence="5" id="KW-0521">NADP</keyword>
<evidence type="ECO:0000256" key="1">
    <source>
        <dbReference type="ARBA" id="ARBA00001917"/>
    </source>
</evidence>
<dbReference type="PANTHER" id="PTHR22893">
    <property type="entry name" value="NADH OXIDOREDUCTASE-RELATED"/>
    <property type="match status" value="1"/>
</dbReference>
<feature type="domain" description="NADH:flavin oxidoreductase/NADH oxidase N-terminal" evidence="6">
    <location>
        <begin position="1"/>
        <end position="135"/>
    </location>
</feature>
<dbReference type="GO" id="GO:0010181">
    <property type="term" value="F:FMN binding"/>
    <property type="evidence" value="ECO:0007669"/>
    <property type="project" value="InterPro"/>
</dbReference>
<dbReference type="PANTHER" id="PTHR22893:SF91">
    <property type="entry name" value="NADPH DEHYDROGENASE 2-RELATED"/>
    <property type="match status" value="1"/>
</dbReference>
<dbReference type="AlphaFoldDB" id="A0A9D4ZPD6"/>
<dbReference type="Proteomes" id="UP000886520">
    <property type="component" value="Chromosome 5"/>
</dbReference>
<evidence type="ECO:0000313" key="7">
    <source>
        <dbReference type="EMBL" id="KAI5080230.1"/>
    </source>
</evidence>
<comment type="similarity">
    <text evidence="2">Belongs to the NADH:flavin oxidoreductase/NADH oxidase family.</text>
</comment>
<dbReference type="InterPro" id="IPR045247">
    <property type="entry name" value="Oye-like"/>
</dbReference>
<evidence type="ECO:0000256" key="5">
    <source>
        <dbReference type="ARBA" id="ARBA00022857"/>
    </source>
</evidence>
<protein>
    <recommendedName>
        <fullName evidence="6">NADH:flavin oxidoreductase/NADH oxidase N-terminal domain-containing protein</fullName>
    </recommendedName>
</protein>
<dbReference type="InterPro" id="IPR013785">
    <property type="entry name" value="Aldolase_TIM"/>
</dbReference>
<dbReference type="Gene3D" id="3.20.20.70">
    <property type="entry name" value="Aldolase class I"/>
    <property type="match status" value="1"/>
</dbReference>
<dbReference type="Pfam" id="PF00724">
    <property type="entry name" value="Oxidored_FMN"/>
    <property type="match status" value="1"/>
</dbReference>
<evidence type="ECO:0000256" key="4">
    <source>
        <dbReference type="ARBA" id="ARBA00022643"/>
    </source>
</evidence>
<keyword evidence="4" id="KW-0288">FMN</keyword>
<dbReference type="SUPFAM" id="SSF51395">
    <property type="entry name" value="FMN-linked oxidoreductases"/>
    <property type="match status" value="1"/>
</dbReference>
<comment type="cofactor">
    <cofactor evidence="1">
        <name>FMN</name>
        <dbReference type="ChEBI" id="CHEBI:58210"/>
    </cofactor>
</comment>
<reference evidence="7 8" key="1">
    <citation type="submission" date="2021-01" db="EMBL/GenBank/DDBJ databases">
        <title>Adiantum capillus-veneris genome.</title>
        <authorList>
            <person name="Fang Y."/>
            <person name="Liao Q."/>
        </authorList>
    </citation>
    <scope>NUCLEOTIDE SEQUENCE [LARGE SCALE GENOMIC DNA]</scope>
    <source>
        <strain evidence="7">H3</strain>
        <tissue evidence="7">Leaf</tissue>
    </source>
</reference>
<evidence type="ECO:0000259" key="6">
    <source>
        <dbReference type="Pfam" id="PF00724"/>
    </source>
</evidence>
<evidence type="ECO:0000313" key="8">
    <source>
        <dbReference type="Proteomes" id="UP000886520"/>
    </source>
</evidence>
<organism evidence="7 8">
    <name type="scientific">Adiantum capillus-veneris</name>
    <name type="common">Maidenhair fern</name>
    <dbReference type="NCBI Taxonomy" id="13818"/>
    <lineage>
        <taxon>Eukaryota</taxon>
        <taxon>Viridiplantae</taxon>
        <taxon>Streptophyta</taxon>
        <taxon>Embryophyta</taxon>
        <taxon>Tracheophyta</taxon>
        <taxon>Polypodiopsida</taxon>
        <taxon>Polypodiidae</taxon>
        <taxon>Polypodiales</taxon>
        <taxon>Pteridineae</taxon>
        <taxon>Pteridaceae</taxon>
        <taxon>Vittarioideae</taxon>
        <taxon>Adiantum</taxon>
    </lineage>
</organism>
<dbReference type="InterPro" id="IPR001155">
    <property type="entry name" value="OxRdtase_FMN_N"/>
</dbReference>
<keyword evidence="3" id="KW-0285">Flavoprotein</keyword>
<gene>
    <name evidence="7" type="ORF">GOP47_0005709</name>
</gene>
<evidence type="ECO:0000256" key="2">
    <source>
        <dbReference type="ARBA" id="ARBA00005979"/>
    </source>
</evidence>
<evidence type="ECO:0000256" key="3">
    <source>
        <dbReference type="ARBA" id="ARBA00022630"/>
    </source>
</evidence>
<accession>A0A9D4ZPD6</accession>
<comment type="caution">
    <text evidence="7">The sequence shown here is derived from an EMBL/GenBank/DDBJ whole genome shotgun (WGS) entry which is preliminary data.</text>
</comment>